<dbReference type="GO" id="GO:0009083">
    <property type="term" value="P:branched-chain amino acid catabolic process"/>
    <property type="evidence" value="ECO:0007669"/>
    <property type="project" value="UniProtKB-KW"/>
</dbReference>
<evidence type="ECO:0000256" key="7">
    <source>
        <dbReference type="ARBA" id="ARBA00049197"/>
    </source>
</evidence>
<dbReference type="GO" id="GO:0008442">
    <property type="term" value="F:3-hydroxyisobutyrate dehydrogenase activity"/>
    <property type="evidence" value="ECO:0007669"/>
    <property type="project" value="UniProtKB-EC"/>
</dbReference>
<keyword evidence="6" id="KW-0520">NAD</keyword>
<proteinExistence type="inferred from homology"/>
<dbReference type="GO" id="GO:0050661">
    <property type="term" value="F:NADP binding"/>
    <property type="evidence" value="ECO:0007669"/>
    <property type="project" value="InterPro"/>
</dbReference>
<evidence type="ECO:0000256" key="4">
    <source>
        <dbReference type="ARBA" id="ARBA00022456"/>
    </source>
</evidence>
<dbReference type="AlphaFoldDB" id="A0A3L6ERY9"/>
<reference evidence="9" key="1">
    <citation type="journal article" date="2018" name="Nat. Genet.">
        <title>Extensive intraspecific gene order and gene structural variations between Mo17 and other maize genomes.</title>
        <authorList>
            <person name="Sun S."/>
            <person name="Zhou Y."/>
            <person name="Chen J."/>
            <person name="Shi J."/>
            <person name="Zhao H."/>
            <person name="Zhao H."/>
            <person name="Song W."/>
            <person name="Zhang M."/>
            <person name="Cui Y."/>
            <person name="Dong X."/>
            <person name="Liu H."/>
            <person name="Ma X."/>
            <person name="Jiao Y."/>
            <person name="Wang B."/>
            <person name="Wei X."/>
            <person name="Stein J.C."/>
            <person name="Glaubitz J.C."/>
            <person name="Lu F."/>
            <person name="Yu G."/>
            <person name="Liang C."/>
            <person name="Fengler K."/>
            <person name="Li B."/>
            <person name="Rafalski A."/>
            <person name="Schnable P.S."/>
            <person name="Ware D.H."/>
            <person name="Buckler E.S."/>
            <person name="Lai J."/>
        </authorList>
    </citation>
    <scope>NUCLEOTIDE SEQUENCE [LARGE SCALE GENOMIC DNA]</scope>
    <source>
        <tissue evidence="9">Seedling</tissue>
    </source>
</reference>
<evidence type="ECO:0000256" key="6">
    <source>
        <dbReference type="ARBA" id="ARBA00023027"/>
    </source>
</evidence>
<dbReference type="PANTHER" id="PTHR22981">
    <property type="entry name" value="3-HYDROXYISOBUTYRATE DEHYDROGENASE-RELATED"/>
    <property type="match status" value="1"/>
</dbReference>
<dbReference type="Gene3D" id="3.40.50.720">
    <property type="entry name" value="NAD(P)-binding Rossmann-like Domain"/>
    <property type="match status" value="1"/>
</dbReference>
<dbReference type="SUPFAM" id="SSF51735">
    <property type="entry name" value="NAD(P)-binding Rossmann-fold domains"/>
    <property type="match status" value="1"/>
</dbReference>
<evidence type="ECO:0000256" key="2">
    <source>
        <dbReference type="ARBA" id="ARBA00006013"/>
    </source>
</evidence>
<comment type="similarity">
    <text evidence="2">Belongs to the HIBADH-related family. 3-hydroxyisobutyrate dehydrogenase subfamily.</text>
</comment>
<dbReference type="EMBL" id="NCVQ01000006">
    <property type="protein sequence ID" value="PWZ23842.1"/>
    <property type="molecule type" value="Genomic_DNA"/>
</dbReference>
<feature type="domain" description="6-phosphogluconate dehydrogenase NADP-binding" evidence="8">
    <location>
        <begin position="9"/>
        <end position="52"/>
    </location>
</feature>
<gene>
    <name evidence="9" type="primary">At4g20930_2</name>
    <name evidence="9" type="ORF">Zm00014a_013993</name>
</gene>
<keyword evidence="4" id="KW-0101">Branched-chain amino acid catabolism</keyword>
<evidence type="ECO:0000256" key="1">
    <source>
        <dbReference type="ARBA" id="ARBA00005109"/>
    </source>
</evidence>
<dbReference type="Pfam" id="PF03446">
    <property type="entry name" value="NAD_binding_2"/>
    <property type="match status" value="1"/>
</dbReference>
<protein>
    <recommendedName>
        <fullName evidence="3">3-hydroxyisobutyrate dehydrogenase</fullName>
        <ecNumber evidence="3">1.1.1.31</ecNumber>
    </recommendedName>
</protein>
<evidence type="ECO:0000256" key="5">
    <source>
        <dbReference type="ARBA" id="ARBA00023002"/>
    </source>
</evidence>
<evidence type="ECO:0000256" key="3">
    <source>
        <dbReference type="ARBA" id="ARBA00012991"/>
    </source>
</evidence>
<dbReference type="EC" id="1.1.1.31" evidence="3"/>
<dbReference type="PANTHER" id="PTHR22981:SF7">
    <property type="entry name" value="3-HYDROXYISOBUTYRATE DEHYDROGENASE, MITOCHONDRIAL"/>
    <property type="match status" value="1"/>
</dbReference>
<organism evidence="9">
    <name type="scientific">Zea mays</name>
    <name type="common">Maize</name>
    <dbReference type="NCBI Taxonomy" id="4577"/>
    <lineage>
        <taxon>Eukaryota</taxon>
        <taxon>Viridiplantae</taxon>
        <taxon>Streptophyta</taxon>
        <taxon>Embryophyta</taxon>
        <taxon>Tracheophyta</taxon>
        <taxon>Spermatophyta</taxon>
        <taxon>Magnoliopsida</taxon>
        <taxon>Liliopsida</taxon>
        <taxon>Poales</taxon>
        <taxon>Poaceae</taxon>
        <taxon>PACMAD clade</taxon>
        <taxon>Panicoideae</taxon>
        <taxon>Andropogonodae</taxon>
        <taxon>Andropogoneae</taxon>
        <taxon>Tripsacinae</taxon>
        <taxon>Zea</taxon>
    </lineage>
</organism>
<dbReference type="InterPro" id="IPR006115">
    <property type="entry name" value="6PGDH_NADP-bd"/>
</dbReference>
<comment type="pathway">
    <text evidence="1">Amino-acid degradation; L-valine degradation.</text>
</comment>
<name>A0A3L6ERY9_MAIZE</name>
<evidence type="ECO:0000259" key="8">
    <source>
        <dbReference type="Pfam" id="PF03446"/>
    </source>
</evidence>
<comment type="caution">
    <text evidence="9">The sequence shown here is derived from an EMBL/GenBank/DDBJ whole genome shotgun (WGS) entry which is preliminary data.</text>
</comment>
<dbReference type="Proteomes" id="UP000251960">
    <property type="component" value="Chromosome 5"/>
</dbReference>
<dbReference type="InterPro" id="IPR036291">
    <property type="entry name" value="NAD(P)-bd_dom_sf"/>
</dbReference>
<accession>A0A3L6ERY9</accession>
<sequence length="89" mass="9476">MLGYAESPKILDAPVSGGVPAAAEAGKLTFMMGGLEKVYLSAKSLLQVMGEKQSTVVVLEMARQVFLTFILHKNSQCDDDSDSLLILGT</sequence>
<evidence type="ECO:0000313" key="9">
    <source>
        <dbReference type="EMBL" id="PWZ23842.1"/>
    </source>
</evidence>
<comment type="catalytic activity">
    <reaction evidence="7">
        <text>3-hydroxy-2-methylpropanoate + NAD(+) = 2-methyl-3-oxopropanoate + NADH + H(+)</text>
        <dbReference type="Rhea" id="RHEA:17681"/>
        <dbReference type="ChEBI" id="CHEBI:11805"/>
        <dbReference type="ChEBI" id="CHEBI:15378"/>
        <dbReference type="ChEBI" id="CHEBI:57540"/>
        <dbReference type="ChEBI" id="CHEBI:57700"/>
        <dbReference type="ChEBI" id="CHEBI:57945"/>
        <dbReference type="EC" id="1.1.1.31"/>
    </reaction>
</comment>
<keyword evidence="5" id="KW-0560">Oxidoreductase</keyword>